<proteinExistence type="predicted"/>
<organism evidence="3 4">
    <name type="scientific">Apiosordaria backusii</name>
    <dbReference type="NCBI Taxonomy" id="314023"/>
    <lineage>
        <taxon>Eukaryota</taxon>
        <taxon>Fungi</taxon>
        <taxon>Dikarya</taxon>
        <taxon>Ascomycota</taxon>
        <taxon>Pezizomycotina</taxon>
        <taxon>Sordariomycetes</taxon>
        <taxon>Sordariomycetidae</taxon>
        <taxon>Sordariales</taxon>
        <taxon>Lasiosphaeriaceae</taxon>
        <taxon>Apiosordaria</taxon>
    </lineage>
</organism>
<evidence type="ECO:0000313" key="3">
    <source>
        <dbReference type="EMBL" id="KAK0736931.1"/>
    </source>
</evidence>
<dbReference type="AlphaFoldDB" id="A0AA40BMN2"/>
<sequence>MSPVRVTTFTNTFLVASDGGDQHRLRVVGPEEARKKRPHRVKCDEGEPCSNCVKRKESCIRRSPPPPPRVSSQVATSSSMPREISCSPISEPECSPINLLHMELLHHFDRWTIPTLAFKHIWPSMLQLAFQVITSTLIHYLMWCDLSFMDSQSPNAPLDLSGDRLYYLSTGVRQVFFQAWQHFQQPSSLFSRPGLLQPCMAIEDVVEAKGLNWQRYVKGFMGLYDNPRYHGNGSFGFFSSASSSSRQNSPFVTLWHSYTEGVAYLRSGGIHDEALLRAAYKRLVSRLAVAMAYLSDRSFTKSCPFSAGYKPTKPPDNLGLKQEDVVRYVLTISMMCFGPLLQLIREGDSRMLILLLHIYRVVGVLLPPGRGKQAGDEYWWCRRRVVVMEEVIGREMKRRGVEVCLRRQGEVV</sequence>
<protein>
    <recommendedName>
        <fullName evidence="5">Zn(2)-C6 fungal-type domain-containing protein</fullName>
    </recommendedName>
</protein>
<gene>
    <name evidence="3" type="ORF">B0T21DRAFT_383024</name>
</gene>
<name>A0AA40BMN2_9PEZI</name>
<evidence type="ECO:0000313" key="4">
    <source>
        <dbReference type="Proteomes" id="UP001172159"/>
    </source>
</evidence>
<dbReference type="GO" id="GO:0000981">
    <property type="term" value="F:DNA-binding transcription factor activity, RNA polymerase II-specific"/>
    <property type="evidence" value="ECO:0007669"/>
    <property type="project" value="InterPro"/>
</dbReference>
<dbReference type="Proteomes" id="UP001172159">
    <property type="component" value="Unassembled WGS sequence"/>
</dbReference>
<dbReference type="GO" id="GO:0008270">
    <property type="term" value="F:zinc ion binding"/>
    <property type="evidence" value="ECO:0007669"/>
    <property type="project" value="InterPro"/>
</dbReference>
<comment type="caution">
    <text evidence="3">The sequence shown here is derived from an EMBL/GenBank/DDBJ whole genome shotgun (WGS) entry which is preliminary data.</text>
</comment>
<dbReference type="EMBL" id="JAUKTV010000005">
    <property type="protein sequence ID" value="KAK0736931.1"/>
    <property type="molecule type" value="Genomic_DNA"/>
</dbReference>
<dbReference type="InterPro" id="IPR001138">
    <property type="entry name" value="Zn2Cys6_DnaBD"/>
</dbReference>
<evidence type="ECO:0008006" key="5">
    <source>
        <dbReference type="Google" id="ProtNLM"/>
    </source>
</evidence>
<keyword evidence="1" id="KW-0539">Nucleus</keyword>
<evidence type="ECO:0000256" key="1">
    <source>
        <dbReference type="ARBA" id="ARBA00023242"/>
    </source>
</evidence>
<accession>A0AA40BMN2</accession>
<keyword evidence="4" id="KW-1185">Reference proteome</keyword>
<dbReference type="CDD" id="cd00067">
    <property type="entry name" value="GAL4"/>
    <property type="match status" value="1"/>
</dbReference>
<reference evidence="3" key="1">
    <citation type="submission" date="2023-06" db="EMBL/GenBank/DDBJ databases">
        <title>Genome-scale phylogeny and comparative genomics of the fungal order Sordariales.</title>
        <authorList>
            <consortium name="Lawrence Berkeley National Laboratory"/>
            <person name="Hensen N."/>
            <person name="Bonometti L."/>
            <person name="Westerberg I."/>
            <person name="Brannstrom I.O."/>
            <person name="Guillou S."/>
            <person name="Cros-Aarteil S."/>
            <person name="Calhoun S."/>
            <person name="Haridas S."/>
            <person name="Kuo A."/>
            <person name="Mondo S."/>
            <person name="Pangilinan J."/>
            <person name="Riley R."/>
            <person name="Labutti K."/>
            <person name="Andreopoulos B."/>
            <person name="Lipzen A."/>
            <person name="Chen C."/>
            <person name="Yanf M."/>
            <person name="Daum C."/>
            <person name="Ng V."/>
            <person name="Clum A."/>
            <person name="Steindorff A."/>
            <person name="Ohm R."/>
            <person name="Martin F."/>
            <person name="Silar P."/>
            <person name="Natvig D."/>
            <person name="Lalanne C."/>
            <person name="Gautier V."/>
            <person name="Ament-Velasquez S.L."/>
            <person name="Kruys A."/>
            <person name="Hutchinson M.I."/>
            <person name="Powell A.J."/>
            <person name="Barry K."/>
            <person name="Miller A.N."/>
            <person name="Grigoriev I.V."/>
            <person name="Debuchy R."/>
            <person name="Gladieux P."/>
            <person name="Thoren M.H."/>
            <person name="Johannesson H."/>
        </authorList>
    </citation>
    <scope>NUCLEOTIDE SEQUENCE</scope>
    <source>
        <strain evidence="3">CBS 540.89</strain>
    </source>
</reference>
<feature type="region of interest" description="Disordered" evidence="2">
    <location>
        <begin position="60"/>
        <end position="83"/>
    </location>
</feature>
<evidence type="ECO:0000256" key="2">
    <source>
        <dbReference type="SAM" id="MobiDB-lite"/>
    </source>
</evidence>